<accession>A0ABN1AME8</accession>
<reference evidence="5 6" key="1">
    <citation type="journal article" date="2019" name="Int. J. Syst. Evol. Microbiol.">
        <title>The Global Catalogue of Microorganisms (GCM) 10K type strain sequencing project: providing services to taxonomists for standard genome sequencing and annotation.</title>
        <authorList>
            <consortium name="The Broad Institute Genomics Platform"/>
            <consortium name="The Broad Institute Genome Sequencing Center for Infectious Disease"/>
            <person name="Wu L."/>
            <person name="Ma J."/>
        </authorList>
    </citation>
    <scope>NUCLEOTIDE SEQUENCE [LARGE SCALE GENOMIC DNA]</scope>
    <source>
        <strain evidence="5 6">JCM 12389</strain>
    </source>
</reference>
<sequence>MNTFELFQLKGKVALITGGGRGLGKQIAEALSDAGCSIAVCSRKRENCEETADELLKKGVQAKAYECDVTNEESVNQTVAAVVEDFGGIDILVNNSGTTWGEDVENMPLEAWEKVIKVNVTGTFLMSKAAGKHMIEQKSGKIINIASAAGIKAEPPEVLNTIGYSTSKAGVIHFTKDLARKWARHKIYVNAIAPGFFPTKMTKVVLERYGDRIKEQNPLQMIGNDDAIKGVALLLSTDASNYITGQVISVDGGSTL</sequence>
<dbReference type="InterPro" id="IPR020904">
    <property type="entry name" value="Sc_DH/Rdtase_CS"/>
</dbReference>
<name>A0ABN1AME8_9BACI</name>
<evidence type="ECO:0000256" key="2">
    <source>
        <dbReference type="ARBA" id="ARBA00022857"/>
    </source>
</evidence>
<comment type="similarity">
    <text evidence="1 4">Belongs to the short-chain dehydrogenases/reductases (SDR) family.</text>
</comment>
<dbReference type="InterPro" id="IPR036291">
    <property type="entry name" value="NAD(P)-bd_dom_sf"/>
</dbReference>
<comment type="caution">
    <text evidence="5">The sequence shown here is derived from an EMBL/GenBank/DDBJ whole genome shotgun (WGS) entry which is preliminary data.</text>
</comment>
<gene>
    <name evidence="5" type="ORF">GCM10008986_00640</name>
</gene>
<keyword evidence="6" id="KW-1185">Reference proteome</keyword>
<dbReference type="EMBL" id="BAAADO010000001">
    <property type="protein sequence ID" value="GAA0480024.1"/>
    <property type="molecule type" value="Genomic_DNA"/>
</dbReference>
<dbReference type="Gene3D" id="3.40.50.720">
    <property type="entry name" value="NAD(P)-binding Rossmann-like Domain"/>
    <property type="match status" value="1"/>
</dbReference>
<dbReference type="Proteomes" id="UP001500880">
    <property type="component" value="Unassembled WGS sequence"/>
</dbReference>
<evidence type="ECO:0000256" key="3">
    <source>
        <dbReference type="ARBA" id="ARBA00023002"/>
    </source>
</evidence>
<dbReference type="SUPFAM" id="SSF51735">
    <property type="entry name" value="NAD(P)-binding Rossmann-fold domains"/>
    <property type="match status" value="1"/>
</dbReference>
<dbReference type="InterPro" id="IPR052178">
    <property type="entry name" value="Sec_Metab_Biosynth_SDR"/>
</dbReference>
<dbReference type="PRINTS" id="PR00080">
    <property type="entry name" value="SDRFAMILY"/>
</dbReference>
<evidence type="ECO:0000313" key="6">
    <source>
        <dbReference type="Proteomes" id="UP001500880"/>
    </source>
</evidence>
<dbReference type="PRINTS" id="PR00081">
    <property type="entry name" value="GDHRDH"/>
</dbReference>
<evidence type="ECO:0000256" key="1">
    <source>
        <dbReference type="ARBA" id="ARBA00006484"/>
    </source>
</evidence>
<evidence type="ECO:0000256" key="4">
    <source>
        <dbReference type="RuleBase" id="RU000363"/>
    </source>
</evidence>
<dbReference type="PANTHER" id="PTHR43618:SF8">
    <property type="entry name" value="7ALPHA-HYDROXYSTEROID DEHYDROGENASE"/>
    <property type="match status" value="1"/>
</dbReference>
<keyword evidence="3" id="KW-0560">Oxidoreductase</keyword>
<dbReference type="NCBIfam" id="NF005559">
    <property type="entry name" value="PRK07231.1"/>
    <property type="match status" value="1"/>
</dbReference>
<dbReference type="PROSITE" id="PS00061">
    <property type="entry name" value="ADH_SHORT"/>
    <property type="match status" value="1"/>
</dbReference>
<dbReference type="RefSeq" id="WP_343836286.1">
    <property type="nucleotide sequence ID" value="NZ_BAAADO010000001.1"/>
</dbReference>
<dbReference type="InterPro" id="IPR002347">
    <property type="entry name" value="SDR_fam"/>
</dbReference>
<organism evidence="5 6">
    <name type="scientific">Salinibacillus aidingensis</name>
    <dbReference type="NCBI Taxonomy" id="237684"/>
    <lineage>
        <taxon>Bacteria</taxon>
        <taxon>Bacillati</taxon>
        <taxon>Bacillota</taxon>
        <taxon>Bacilli</taxon>
        <taxon>Bacillales</taxon>
        <taxon>Bacillaceae</taxon>
        <taxon>Salinibacillus</taxon>
    </lineage>
</organism>
<protein>
    <submittedName>
        <fullName evidence="5">SDR family oxidoreductase</fullName>
    </submittedName>
</protein>
<dbReference type="NCBIfam" id="NF006070">
    <property type="entry name" value="PRK08213.1"/>
    <property type="match status" value="1"/>
</dbReference>
<keyword evidence="2" id="KW-0521">NADP</keyword>
<proteinExistence type="inferred from homology"/>
<dbReference type="PANTHER" id="PTHR43618">
    <property type="entry name" value="7-ALPHA-HYDROXYSTEROID DEHYDROGENASE"/>
    <property type="match status" value="1"/>
</dbReference>
<evidence type="ECO:0000313" key="5">
    <source>
        <dbReference type="EMBL" id="GAA0480024.1"/>
    </source>
</evidence>
<dbReference type="Pfam" id="PF00106">
    <property type="entry name" value="adh_short"/>
    <property type="match status" value="1"/>
</dbReference>